<dbReference type="Proteomes" id="UP000078529">
    <property type="component" value="Unassembled WGS sequence"/>
</dbReference>
<reference evidence="3 4" key="1">
    <citation type="journal article" date="2016" name="Front. Microbiol.">
        <title>Genomic Resource of Rice Seed Associated Bacteria.</title>
        <authorList>
            <person name="Midha S."/>
            <person name="Bansal K."/>
            <person name="Sharma S."/>
            <person name="Kumar N."/>
            <person name="Patil P.P."/>
            <person name="Chaudhry V."/>
            <person name="Patil P.B."/>
        </authorList>
    </citation>
    <scope>NUCLEOTIDE SEQUENCE [LARGE SCALE GENOMIC DNA]</scope>
    <source>
        <strain evidence="1 3">NS226</strain>
        <strain evidence="2 4">NS365</strain>
    </source>
</reference>
<dbReference type="PROSITE" id="PS51257">
    <property type="entry name" value="PROKAR_LIPOPROTEIN"/>
    <property type="match status" value="1"/>
</dbReference>
<evidence type="ECO:0000313" key="1">
    <source>
        <dbReference type="EMBL" id="KTQ96104.1"/>
    </source>
</evidence>
<accession>A0A175RBN3</accession>
<sequence length="116" mass="12656">MAIFHRGTEAIVLVGLLMLGGCVSSTQYSAVSEALKGSAELRRESVETCVSNNRSTPEQKDMMRKLMNLSPGSNVVRVGCERATAGLASGKLSYDDYRAIQFGQITPQIVRVFQNR</sequence>
<name>A0A175RBN3_9HYPH</name>
<evidence type="ECO:0000313" key="4">
    <source>
        <dbReference type="Proteomes" id="UP000078529"/>
    </source>
</evidence>
<proteinExistence type="predicted"/>
<comment type="caution">
    <text evidence="1">The sequence shown here is derived from an EMBL/GenBank/DDBJ whole genome shotgun (WGS) entry which is preliminary data.</text>
</comment>
<evidence type="ECO:0000313" key="3">
    <source>
        <dbReference type="Proteomes" id="UP000078272"/>
    </source>
</evidence>
<gene>
    <name evidence="1" type="ORF">NS226_08640</name>
    <name evidence="2" type="ORF">NS365_09265</name>
</gene>
<dbReference type="OrthoDB" id="7908985at2"/>
<organism evidence="1 3">
    <name type="scientific">Aureimonas ureilytica</name>
    <dbReference type="NCBI Taxonomy" id="401562"/>
    <lineage>
        <taxon>Bacteria</taxon>
        <taxon>Pseudomonadati</taxon>
        <taxon>Pseudomonadota</taxon>
        <taxon>Alphaproteobacteria</taxon>
        <taxon>Hyphomicrobiales</taxon>
        <taxon>Aurantimonadaceae</taxon>
        <taxon>Aureimonas</taxon>
    </lineage>
</organism>
<dbReference type="RefSeq" id="WP_058599996.1">
    <property type="nucleotide sequence ID" value="NZ_LDPZ01000017.1"/>
</dbReference>
<keyword evidence="4" id="KW-1185">Reference proteome</keyword>
<dbReference type="Proteomes" id="UP000078272">
    <property type="component" value="Unassembled WGS sequence"/>
</dbReference>
<dbReference type="EMBL" id="LDQA01000021">
    <property type="protein sequence ID" value="KTR05973.1"/>
    <property type="molecule type" value="Genomic_DNA"/>
</dbReference>
<dbReference type="PATRIC" id="fig|401562.3.peg.1102"/>
<protein>
    <recommendedName>
        <fullName evidence="5">Lipoprotein</fullName>
    </recommendedName>
</protein>
<evidence type="ECO:0000313" key="2">
    <source>
        <dbReference type="EMBL" id="KTR05973.1"/>
    </source>
</evidence>
<evidence type="ECO:0008006" key="5">
    <source>
        <dbReference type="Google" id="ProtNLM"/>
    </source>
</evidence>
<dbReference type="EMBL" id="LDPZ01000017">
    <property type="protein sequence ID" value="KTQ96104.1"/>
    <property type="molecule type" value="Genomic_DNA"/>
</dbReference>
<dbReference type="AlphaFoldDB" id="A0A175RBN3"/>